<dbReference type="SUPFAM" id="SSF48264">
    <property type="entry name" value="Cytochrome P450"/>
    <property type="match status" value="1"/>
</dbReference>
<keyword evidence="4" id="KW-1185">Reference proteome</keyword>
<dbReference type="PANTHER" id="PTHR46696:SF1">
    <property type="entry name" value="CYTOCHROME P450 YJIB-RELATED"/>
    <property type="match status" value="1"/>
</dbReference>
<organism evidence="3 4">
    <name type="scientific">Roseisalinus antarcticus</name>
    <dbReference type="NCBI Taxonomy" id="254357"/>
    <lineage>
        <taxon>Bacteria</taxon>
        <taxon>Pseudomonadati</taxon>
        <taxon>Pseudomonadota</taxon>
        <taxon>Alphaproteobacteria</taxon>
        <taxon>Rhodobacterales</taxon>
        <taxon>Roseobacteraceae</taxon>
        <taxon>Roseisalinus</taxon>
    </lineage>
</organism>
<dbReference type="Gene3D" id="1.10.630.10">
    <property type="entry name" value="Cytochrome P450"/>
    <property type="match status" value="1"/>
</dbReference>
<dbReference type="RefSeq" id="WP_085880399.1">
    <property type="nucleotide sequence ID" value="NZ_FWFZ01000026.1"/>
</dbReference>
<dbReference type="PRINTS" id="PR00359">
    <property type="entry name" value="BP450"/>
</dbReference>
<protein>
    <submittedName>
        <fullName evidence="3">Cytochrome P450-terp</fullName>
        <ecNumber evidence="3">1.14.-.-</ecNumber>
    </submittedName>
</protein>
<dbReference type="PANTHER" id="PTHR46696">
    <property type="entry name" value="P450, PUTATIVE (EUROFUNG)-RELATED"/>
    <property type="match status" value="1"/>
</dbReference>
<gene>
    <name evidence="3" type="ORF">ROA7023_03637</name>
</gene>
<evidence type="ECO:0000256" key="1">
    <source>
        <dbReference type="ARBA" id="ARBA00010617"/>
    </source>
</evidence>
<dbReference type="EC" id="1.14.-.-" evidence="3"/>
<keyword evidence="2" id="KW-0408">Iron</keyword>
<dbReference type="EMBL" id="FWFZ01000026">
    <property type="protein sequence ID" value="SLN72681.1"/>
    <property type="molecule type" value="Genomic_DNA"/>
</dbReference>
<keyword evidence="2 3" id="KW-0560">Oxidoreductase</keyword>
<dbReference type="OrthoDB" id="9801155at2"/>
<dbReference type="PRINTS" id="PR00385">
    <property type="entry name" value="P450"/>
</dbReference>
<proteinExistence type="inferred from homology"/>
<evidence type="ECO:0000256" key="2">
    <source>
        <dbReference type="RuleBase" id="RU000461"/>
    </source>
</evidence>
<dbReference type="Proteomes" id="UP000193900">
    <property type="component" value="Unassembled WGS sequence"/>
</dbReference>
<dbReference type="InterPro" id="IPR036396">
    <property type="entry name" value="Cyt_P450_sf"/>
</dbReference>
<name>A0A1Y5TU19_9RHOB</name>
<evidence type="ECO:0000313" key="3">
    <source>
        <dbReference type="EMBL" id="SLN72681.1"/>
    </source>
</evidence>
<keyword evidence="2" id="KW-0349">Heme</keyword>
<dbReference type="GO" id="GO:0016705">
    <property type="term" value="F:oxidoreductase activity, acting on paired donors, with incorporation or reduction of molecular oxygen"/>
    <property type="evidence" value="ECO:0007669"/>
    <property type="project" value="InterPro"/>
</dbReference>
<dbReference type="PROSITE" id="PS00086">
    <property type="entry name" value="CYTOCHROME_P450"/>
    <property type="match status" value="1"/>
</dbReference>
<evidence type="ECO:0000313" key="4">
    <source>
        <dbReference type="Proteomes" id="UP000193900"/>
    </source>
</evidence>
<comment type="similarity">
    <text evidence="1 2">Belongs to the cytochrome P450 family.</text>
</comment>
<dbReference type="InterPro" id="IPR002397">
    <property type="entry name" value="Cyt_P450_B"/>
</dbReference>
<sequence length="411" mass="44816">MEMQDGHAAIDPPDGVPVWDVDPYAEATLAAPEPFYEALRARSPFAYLAHYRMLVCGGYDVTREVFSDHDRFVSSRGVGLQDFDLEDPWRPPSIVLEVDPPYHTRTRRVITRALSPSAVREMTEMFRTEAERLVDRLLETGRFDAVADCAEIYPTTVFPRAVGLRQTDPRRLVDYGAMVFNALGPDNALRRAAMAKGPDIVPWITARCARDELIPGGFGATIFEAAAKEEITPEEAGMLVRSLLSAGVDTTVTGIGNALWCLATTPGALEALKADPKLVRPCIEEVLRRTSPVHGFCRTAGRDTEVAGVQIVAGTKILCSLGAANLDPERWGADAGDFVVHRRPVGHLAFGVGVHNCVGQTVARAELDAFLTAFAARVDVLELDGAPVWRPNNAIRALATLPVRIAPRRRA</sequence>
<dbReference type="InterPro" id="IPR001128">
    <property type="entry name" value="Cyt_P450"/>
</dbReference>
<keyword evidence="2" id="KW-0503">Monooxygenase</keyword>
<dbReference type="Pfam" id="PF00067">
    <property type="entry name" value="p450"/>
    <property type="match status" value="1"/>
</dbReference>
<reference evidence="3 4" key="1">
    <citation type="submission" date="2017-03" db="EMBL/GenBank/DDBJ databases">
        <authorList>
            <person name="Afonso C.L."/>
            <person name="Miller P.J."/>
            <person name="Scott M.A."/>
            <person name="Spackman E."/>
            <person name="Goraichik I."/>
            <person name="Dimitrov K.M."/>
            <person name="Suarez D.L."/>
            <person name="Swayne D.E."/>
        </authorList>
    </citation>
    <scope>NUCLEOTIDE SEQUENCE [LARGE SCALE GENOMIC DNA]</scope>
    <source>
        <strain evidence="3 4">CECT 7023</strain>
    </source>
</reference>
<dbReference type="GO" id="GO:0020037">
    <property type="term" value="F:heme binding"/>
    <property type="evidence" value="ECO:0007669"/>
    <property type="project" value="InterPro"/>
</dbReference>
<accession>A0A1Y5TU19</accession>
<dbReference type="GO" id="GO:0005506">
    <property type="term" value="F:iron ion binding"/>
    <property type="evidence" value="ECO:0007669"/>
    <property type="project" value="InterPro"/>
</dbReference>
<keyword evidence="2" id="KW-0479">Metal-binding</keyword>
<dbReference type="InterPro" id="IPR017972">
    <property type="entry name" value="Cyt_P450_CS"/>
</dbReference>
<dbReference type="GO" id="GO:0004497">
    <property type="term" value="F:monooxygenase activity"/>
    <property type="evidence" value="ECO:0007669"/>
    <property type="project" value="UniProtKB-KW"/>
</dbReference>
<dbReference type="AlphaFoldDB" id="A0A1Y5TU19"/>